<name>A0A1W2DK61_9BACT</name>
<protein>
    <submittedName>
        <fullName evidence="2">Uncharacterized protein</fullName>
    </submittedName>
</protein>
<accession>A0A1W2DK61</accession>
<organism evidence="2 3">
    <name type="scientific">Desulfocicer vacuolatum DSM 3385</name>
    <dbReference type="NCBI Taxonomy" id="1121400"/>
    <lineage>
        <taxon>Bacteria</taxon>
        <taxon>Pseudomonadati</taxon>
        <taxon>Thermodesulfobacteriota</taxon>
        <taxon>Desulfobacteria</taxon>
        <taxon>Desulfobacterales</taxon>
        <taxon>Desulfobacteraceae</taxon>
        <taxon>Desulfocicer</taxon>
    </lineage>
</organism>
<reference evidence="2 3" key="1">
    <citation type="submission" date="2017-04" db="EMBL/GenBank/DDBJ databases">
        <authorList>
            <person name="Afonso C.L."/>
            <person name="Miller P.J."/>
            <person name="Scott M.A."/>
            <person name="Spackman E."/>
            <person name="Goraichik I."/>
            <person name="Dimitrov K.M."/>
            <person name="Suarez D.L."/>
            <person name="Swayne D.E."/>
        </authorList>
    </citation>
    <scope>NUCLEOTIDE SEQUENCE [LARGE SCALE GENOMIC DNA]</scope>
    <source>
        <strain evidence="2 3">DSM 3385</strain>
    </source>
</reference>
<sequence length="124" mass="13493">MKNHHRSQYYEDQSRGAMSVFGILSGFAWVIGLLLAGSDGPLMPWGNVLGVFIFIGASCLLTYLYSGNEKVGSTSFNTAHSSSKEPATCSGSFIKTMCQKKWPHNMSSHTKDDGHCHGSMSCTH</sequence>
<evidence type="ECO:0000256" key="1">
    <source>
        <dbReference type="SAM" id="Phobius"/>
    </source>
</evidence>
<dbReference type="EMBL" id="FWXY01000018">
    <property type="protein sequence ID" value="SMC97807.1"/>
    <property type="molecule type" value="Genomic_DNA"/>
</dbReference>
<proteinExistence type="predicted"/>
<evidence type="ECO:0000313" key="3">
    <source>
        <dbReference type="Proteomes" id="UP000192418"/>
    </source>
</evidence>
<feature type="transmembrane region" description="Helical" evidence="1">
    <location>
        <begin position="20"/>
        <end position="38"/>
    </location>
</feature>
<keyword evidence="3" id="KW-1185">Reference proteome</keyword>
<keyword evidence="1" id="KW-0472">Membrane</keyword>
<dbReference type="Proteomes" id="UP000192418">
    <property type="component" value="Unassembled WGS sequence"/>
</dbReference>
<dbReference type="AlphaFoldDB" id="A0A1W2DK61"/>
<evidence type="ECO:0000313" key="2">
    <source>
        <dbReference type="EMBL" id="SMC97807.1"/>
    </source>
</evidence>
<gene>
    <name evidence="2" type="ORF">SAMN02746065_11848</name>
</gene>
<keyword evidence="1" id="KW-1133">Transmembrane helix</keyword>
<keyword evidence="1" id="KW-0812">Transmembrane</keyword>
<feature type="transmembrane region" description="Helical" evidence="1">
    <location>
        <begin position="44"/>
        <end position="65"/>
    </location>
</feature>